<evidence type="ECO:0000313" key="1">
    <source>
        <dbReference type="EMBL" id="KAB5565171.1"/>
    </source>
</evidence>
<comment type="caution">
    <text evidence="1">The sequence shown here is derived from an EMBL/GenBank/DDBJ whole genome shotgun (WGS) entry which is preliminary data.</text>
</comment>
<accession>A0A5N5NF76</accession>
<name>A0A5N5NF76_9ROSI</name>
<sequence>MLLAHRYVNASLNHHGRLNGDNLHGSWPKEMMWNHLYYMNIPQYATDSAVEPVAYHNSYNSNPGEALAADAVTGVATLMTLRCGAKAPLVPRHCNACGIKCRREEEKRRAREAALECLKGAMTASSRQE</sequence>
<evidence type="ECO:0000313" key="2">
    <source>
        <dbReference type="Proteomes" id="UP000326939"/>
    </source>
</evidence>
<protein>
    <submittedName>
        <fullName evidence="1">Uncharacterized protein</fullName>
    </submittedName>
</protein>
<organism evidence="1 2">
    <name type="scientific">Salix brachista</name>
    <dbReference type="NCBI Taxonomy" id="2182728"/>
    <lineage>
        <taxon>Eukaryota</taxon>
        <taxon>Viridiplantae</taxon>
        <taxon>Streptophyta</taxon>
        <taxon>Embryophyta</taxon>
        <taxon>Tracheophyta</taxon>
        <taxon>Spermatophyta</taxon>
        <taxon>Magnoliopsida</taxon>
        <taxon>eudicotyledons</taxon>
        <taxon>Gunneridae</taxon>
        <taxon>Pentapetalae</taxon>
        <taxon>rosids</taxon>
        <taxon>fabids</taxon>
        <taxon>Malpighiales</taxon>
        <taxon>Salicaceae</taxon>
        <taxon>Saliceae</taxon>
        <taxon>Salix</taxon>
    </lineage>
</organism>
<dbReference type="AlphaFoldDB" id="A0A5N5NF76"/>
<reference evidence="2" key="1">
    <citation type="journal article" date="2019" name="Gigascience">
        <title>De novo genome assembly of the endangered Acer yangbiense, a plant species with extremely small populations endemic to Yunnan Province, China.</title>
        <authorList>
            <person name="Yang J."/>
            <person name="Wariss H.M."/>
            <person name="Tao L."/>
            <person name="Zhang R."/>
            <person name="Yun Q."/>
            <person name="Hollingsworth P."/>
            <person name="Dao Z."/>
            <person name="Luo G."/>
            <person name="Guo H."/>
            <person name="Ma Y."/>
            <person name="Sun W."/>
        </authorList>
    </citation>
    <scope>NUCLEOTIDE SEQUENCE [LARGE SCALE GENOMIC DNA]</scope>
    <source>
        <strain evidence="2">cv. br00</strain>
    </source>
</reference>
<dbReference type="Proteomes" id="UP000326939">
    <property type="component" value="Chromosome 3"/>
</dbReference>
<keyword evidence="2" id="KW-1185">Reference proteome</keyword>
<proteinExistence type="predicted"/>
<gene>
    <name evidence="1" type="ORF">DKX38_005225</name>
</gene>
<dbReference type="EMBL" id="VDCV01000003">
    <property type="protein sequence ID" value="KAB5565171.1"/>
    <property type="molecule type" value="Genomic_DNA"/>
</dbReference>